<dbReference type="Pfam" id="PF00834">
    <property type="entry name" value="Ribul_P_3_epim"/>
    <property type="match status" value="1"/>
</dbReference>
<sequence length="217" mass="24349">MEVIPSINCEDIACIAKKIAVVKKLGALWVHLDVGDGVFSSIKLWDKKEDIIKLKDEALAKMAPIVFEVHLMVKDPEEWIEVWLKAGAKRVIVHCEVIHDLEFLKKKCEEYGAELGLSIEFSSNIEKLTPFLTEGIEFVHVLSVPPGLQGQKFHEDALKRIELLHKRYPSILIEVDGGIDDKTGKLAKDAGADIFVSATYIFKAAKPDIAYQTLRKI</sequence>
<evidence type="ECO:0000313" key="4">
    <source>
        <dbReference type="Proteomes" id="UP000033966"/>
    </source>
</evidence>
<dbReference type="AlphaFoldDB" id="A0A0G1L4L6"/>
<dbReference type="Proteomes" id="UP000033966">
    <property type="component" value="Unassembled WGS sequence"/>
</dbReference>
<dbReference type="EMBL" id="LCKF01000030">
    <property type="protein sequence ID" value="KKT90685.1"/>
    <property type="molecule type" value="Genomic_DNA"/>
</dbReference>
<gene>
    <name evidence="3" type="ORF">UW92_C0030G0013</name>
</gene>
<keyword evidence="1" id="KW-0479">Metal-binding</keyword>
<dbReference type="InterPro" id="IPR011060">
    <property type="entry name" value="RibuloseP-bd_barrel"/>
</dbReference>
<organism evidence="3 4">
    <name type="scientific">Candidatus Jorgensenbacteria bacterium GW2011_GWA2_45_13</name>
    <dbReference type="NCBI Taxonomy" id="1618662"/>
    <lineage>
        <taxon>Bacteria</taxon>
        <taxon>Candidatus Joergenseniibacteriota</taxon>
    </lineage>
</organism>
<dbReference type="SUPFAM" id="SSF51366">
    <property type="entry name" value="Ribulose-phoshate binding barrel"/>
    <property type="match status" value="1"/>
</dbReference>
<dbReference type="PATRIC" id="fig|1618662.3.peg.555"/>
<reference evidence="3 4" key="1">
    <citation type="journal article" date="2015" name="Nature">
        <title>rRNA introns, odd ribosomes, and small enigmatic genomes across a large radiation of phyla.</title>
        <authorList>
            <person name="Brown C.T."/>
            <person name="Hug L.A."/>
            <person name="Thomas B.C."/>
            <person name="Sharon I."/>
            <person name="Castelle C.J."/>
            <person name="Singh A."/>
            <person name="Wilkins M.J."/>
            <person name="Williams K.H."/>
            <person name="Banfield J.F."/>
        </authorList>
    </citation>
    <scope>NUCLEOTIDE SEQUENCE [LARGE SCALE GENOMIC DNA]</scope>
</reference>
<comment type="caution">
    <text evidence="3">The sequence shown here is derived from an EMBL/GenBank/DDBJ whole genome shotgun (WGS) entry which is preliminary data.</text>
</comment>
<dbReference type="InterPro" id="IPR013785">
    <property type="entry name" value="Aldolase_TIM"/>
</dbReference>
<protein>
    <submittedName>
        <fullName evidence="3">Ribulose-phosphate 3-epimerase</fullName>
    </submittedName>
</protein>
<evidence type="ECO:0000256" key="1">
    <source>
        <dbReference type="ARBA" id="ARBA00022723"/>
    </source>
</evidence>
<dbReference type="PANTHER" id="PTHR11749">
    <property type="entry name" value="RIBULOSE-5-PHOSPHATE-3-EPIMERASE"/>
    <property type="match status" value="1"/>
</dbReference>
<dbReference type="GO" id="GO:0046872">
    <property type="term" value="F:metal ion binding"/>
    <property type="evidence" value="ECO:0007669"/>
    <property type="project" value="UniProtKB-KW"/>
</dbReference>
<keyword evidence="2" id="KW-0413">Isomerase</keyword>
<accession>A0A0G1L4L6</accession>
<dbReference type="GO" id="GO:0016857">
    <property type="term" value="F:racemase and epimerase activity, acting on carbohydrates and derivatives"/>
    <property type="evidence" value="ECO:0007669"/>
    <property type="project" value="InterPro"/>
</dbReference>
<dbReference type="Gene3D" id="3.20.20.70">
    <property type="entry name" value="Aldolase class I"/>
    <property type="match status" value="1"/>
</dbReference>
<evidence type="ECO:0000313" key="3">
    <source>
        <dbReference type="EMBL" id="KKT90685.1"/>
    </source>
</evidence>
<proteinExistence type="predicted"/>
<name>A0A0G1L4L6_9BACT</name>
<dbReference type="InterPro" id="IPR000056">
    <property type="entry name" value="Ribul_P_3_epim-like"/>
</dbReference>
<dbReference type="CDD" id="cd00429">
    <property type="entry name" value="RPE"/>
    <property type="match status" value="1"/>
</dbReference>
<dbReference type="GO" id="GO:0005975">
    <property type="term" value="P:carbohydrate metabolic process"/>
    <property type="evidence" value="ECO:0007669"/>
    <property type="project" value="InterPro"/>
</dbReference>
<evidence type="ECO:0000256" key="2">
    <source>
        <dbReference type="ARBA" id="ARBA00023235"/>
    </source>
</evidence>